<dbReference type="Pfam" id="PF25298">
    <property type="entry name" value="Baculo_FP_2nd"/>
    <property type="match status" value="1"/>
</dbReference>
<dbReference type="Gene3D" id="1.10.287.1490">
    <property type="match status" value="1"/>
</dbReference>
<gene>
    <name evidence="4" type="primary">LOC113507536</name>
</gene>
<dbReference type="InterPro" id="IPR004244">
    <property type="entry name" value="Transposase_22"/>
</dbReference>
<evidence type="ECO:0000313" key="4">
    <source>
        <dbReference type="RefSeq" id="XP_026746192.1"/>
    </source>
</evidence>
<accession>A0A7E5X134</accession>
<feature type="coiled-coil region" evidence="1">
    <location>
        <begin position="139"/>
        <end position="183"/>
    </location>
</feature>
<reference evidence="4" key="1">
    <citation type="submission" date="2025-08" db="UniProtKB">
        <authorList>
            <consortium name="RefSeq"/>
        </authorList>
    </citation>
    <scope>IDENTIFICATION</scope>
</reference>
<dbReference type="Proteomes" id="UP000322000">
    <property type="component" value="Unplaced"/>
</dbReference>
<organism evidence="3 4">
    <name type="scientific">Trichoplusia ni</name>
    <name type="common">Cabbage looper</name>
    <dbReference type="NCBI Taxonomy" id="7111"/>
    <lineage>
        <taxon>Eukaryota</taxon>
        <taxon>Metazoa</taxon>
        <taxon>Ecdysozoa</taxon>
        <taxon>Arthropoda</taxon>
        <taxon>Hexapoda</taxon>
        <taxon>Insecta</taxon>
        <taxon>Pterygota</taxon>
        <taxon>Neoptera</taxon>
        <taxon>Endopterygota</taxon>
        <taxon>Lepidoptera</taxon>
        <taxon>Glossata</taxon>
        <taxon>Ditrysia</taxon>
        <taxon>Noctuoidea</taxon>
        <taxon>Noctuidae</taxon>
        <taxon>Plusiinae</taxon>
        <taxon>Trichoplusia</taxon>
    </lineage>
</organism>
<sequence>MFTCKRCEVESRDGVTCSVCQAQFDFPCAGITECGWRRLGDRKLTWKCQTCKSTPVASPQTTLLKIPANKSNSAASPQTPPADNENILAELKRLSTQMESLPALIESVNSMHKELAELKTLRADVSEVKSSVESFSHQLSVLTNKVSGLEDEIETMKNAREEIASLQDRVKKLEMQQTENEQRSRMNNIEIKGVPMSSNENLFAILDKIGETIGLTIPKEQINYIARVPTRGDKQAKNIICSVHNSYLKNDFVAAARKNKKLNAGNLGLQSVNRIYINDHLTPENKILLNKTKVLAKERGFEYVWVSGCKILMRKYNSSPRHHIKTDHDLKKFFC</sequence>
<dbReference type="RefSeq" id="XP_026746192.1">
    <property type="nucleotide sequence ID" value="XM_026890391.1"/>
</dbReference>
<proteinExistence type="predicted"/>
<evidence type="ECO:0000256" key="1">
    <source>
        <dbReference type="SAM" id="Coils"/>
    </source>
</evidence>
<dbReference type="AlphaFoldDB" id="A0A7E5X134"/>
<dbReference type="InterPro" id="IPR057251">
    <property type="entry name" value="FP_C"/>
</dbReference>
<evidence type="ECO:0000313" key="3">
    <source>
        <dbReference type="Proteomes" id="UP000322000"/>
    </source>
</evidence>
<keyword evidence="3" id="KW-1185">Reference proteome</keyword>
<dbReference type="PANTHER" id="PTHR11505">
    <property type="entry name" value="L1 TRANSPOSABLE ELEMENT-RELATED"/>
    <property type="match status" value="1"/>
</dbReference>
<feature type="domain" description="FP protein C-terminal" evidence="2">
    <location>
        <begin position="282"/>
        <end position="333"/>
    </location>
</feature>
<protein>
    <submittedName>
        <fullName evidence="4">Uncharacterized protein LOC113507536</fullName>
    </submittedName>
</protein>
<keyword evidence="1" id="KW-0175">Coiled coil</keyword>
<dbReference type="Gene3D" id="3.30.40.10">
    <property type="entry name" value="Zinc/RING finger domain, C3HC4 (zinc finger)"/>
    <property type="match status" value="1"/>
</dbReference>
<dbReference type="InterPro" id="IPR013083">
    <property type="entry name" value="Znf_RING/FYVE/PHD"/>
</dbReference>
<name>A0A7E5X134_TRINI</name>
<dbReference type="GeneID" id="113507536"/>
<dbReference type="KEGG" id="tnl:113507536"/>
<dbReference type="OrthoDB" id="5989141at2759"/>
<evidence type="ECO:0000259" key="2">
    <source>
        <dbReference type="Pfam" id="PF25298"/>
    </source>
</evidence>
<dbReference type="InParanoid" id="A0A7E5X134"/>